<dbReference type="PATRIC" id="fig|1339315.3.peg.115"/>
<dbReference type="EMBL" id="JGCY01000042">
    <property type="protein sequence ID" value="EXY76989.1"/>
    <property type="molecule type" value="Genomic_DNA"/>
</dbReference>
<dbReference type="AlphaFoldDB" id="A0A015SXW4"/>
<gene>
    <name evidence="1" type="ORF">M124_4112</name>
</gene>
<protein>
    <submittedName>
        <fullName evidence="1">Uncharacterized protein</fullName>
    </submittedName>
</protein>
<organism evidence="1 2">
    <name type="scientific">Bacteroides fragilis str. 3988T(B)14</name>
    <dbReference type="NCBI Taxonomy" id="1339315"/>
    <lineage>
        <taxon>Bacteria</taxon>
        <taxon>Pseudomonadati</taxon>
        <taxon>Bacteroidota</taxon>
        <taxon>Bacteroidia</taxon>
        <taxon>Bacteroidales</taxon>
        <taxon>Bacteroidaceae</taxon>
        <taxon>Bacteroides</taxon>
    </lineage>
</organism>
<sequence>MQHSNLQQIFKIKEYNSEKQRNFLINKNEYGKRYYIFK</sequence>
<accession>A0A015SXW4</accession>
<name>A0A015SXW4_BACFG</name>
<proteinExistence type="predicted"/>
<evidence type="ECO:0000313" key="1">
    <source>
        <dbReference type="EMBL" id="EXY76989.1"/>
    </source>
</evidence>
<reference evidence="1 2" key="1">
    <citation type="submission" date="2014-02" db="EMBL/GenBank/DDBJ databases">
        <authorList>
            <person name="Sears C."/>
            <person name="Carroll K."/>
            <person name="Sack B.R."/>
            <person name="Qadri F."/>
            <person name="Myers L.L."/>
            <person name="Chung G.-T."/>
            <person name="Escheverria P."/>
            <person name="Fraser C.M."/>
            <person name="Sadzewicz L."/>
            <person name="Shefchek K.A."/>
            <person name="Tallon L."/>
            <person name="Das S.P."/>
            <person name="Daugherty S."/>
            <person name="Mongodin E.F."/>
        </authorList>
    </citation>
    <scope>NUCLEOTIDE SEQUENCE [LARGE SCALE GENOMIC DNA]</scope>
    <source>
        <strain evidence="2">3988T(B)14</strain>
    </source>
</reference>
<comment type="caution">
    <text evidence="1">The sequence shown here is derived from an EMBL/GenBank/DDBJ whole genome shotgun (WGS) entry which is preliminary data.</text>
</comment>
<dbReference type="Proteomes" id="UP000020529">
    <property type="component" value="Unassembled WGS sequence"/>
</dbReference>
<evidence type="ECO:0000313" key="2">
    <source>
        <dbReference type="Proteomes" id="UP000020529"/>
    </source>
</evidence>